<feature type="transmembrane region" description="Helical" evidence="1">
    <location>
        <begin position="145"/>
        <end position="164"/>
    </location>
</feature>
<feature type="transmembrane region" description="Helical" evidence="1">
    <location>
        <begin position="212"/>
        <end position="230"/>
    </location>
</feature>
<dbReference type="STRING" id="1419482.SAMN05444266_106343"/>
<protein>
    <recommendedName>
        <fullName evidence="4">Dolichyl-phosphate-mannose-protein mannosyltransferase</fullName>
    </recommendedName>
</protein>
<feature type="transmembrane region" description="Helical" evidence="1">
    <location>
        <begin position="96"/>
        <end position="117"/>
    </location>
</feature>
<dbReference type="EMBL" id="FRBL01000006">
    <property type="protein sequence ID" value="SHM09515.1"/>
    <property type="molecule type" value="Genomic_DNA"/>
</dbReference>
<sequence length="505" mass="58080">MILPIYGDPKITDTSFKHFLLADRRNRLLAGIAIAVIIVNLVIFKIIYPYMDITPDSESYLTAAAYHLQADLWPVGYSRILELQHLVIPSETGLMVFQYLCLQAGAFFLYFTLLYLLRPGKLFTYGAFLFLLINPLFLYLSNYVITEALFLALGFTWFALLLWVRYKPGTLVFLFHGVVLAVAFTMRYNAMFFPVVALGAILPARAATWKKVYAIALPAVLIGTFIWHTTQQTYKLTGVKKFSVFSGWQLANNAMYMLPYIAYDTTGVPAHLQGLHRYSHQFVKSKYFNPEEATLPAGAYYMWTQNGPLKVMLSSYMKKHQVTDNYTGWARVSASYSEYGKFLITKHPLAFATHFWLPNIVEYMRPGTEMIGSSNRNKIGTPGVMRQWFRNTPVQISERFPGLQPFLMTKYTFLFIFLQLAFIEEVIRFIYLKRYKFVELIFNQVLALFVTFQIAHFFFSTLAAPVVLRYQTMMIVLLLFAVLLLVEKNDNTPIWSDTAEPVPGI</sequence>
<evidence type="ECO:0000313" key="2">
    <source>
        <dbReference type="EMBL" id="SHM09515.1"/>
    </source>
</evidence>
<reference evidence="2 3" key="1">
    <citation type="submission" date="2016-11" db="EMBL/GenBank/DDBJ databases">
        <authorList>
            <person name="Jaros S."/>
            <person name="Januszkiewicz K."/>
            <person name="Wedrychowicz H."/>
        </authorList>
    </citation>
    <scope>NUCLEOTIDE SEQUENCE [LARGE SCALE GENOMIC DNA]</scope>
    <source>
        <strain evidence="2 3">DSM 27406</strain>
    </source>
</reference>
<accession>A0A1M7G028</accession>
<evidence type="ECO:0000256" key="1">
    <source>
        <dbReference type="SAM" id="Phobius"/>
    </source>
</evidence>
<proteinExistence type="predicted"/>
<gene>
    <name evidence="2" type="ORF">SAMN05444266_106343</name>
</gene>
<feature type="transmembrane region" description="Helical" evidence="1">
    <location>
        <begin position="468"/>
        <end position="486"/>
    </location>
</feature>
<dbReference type="AlphaFoldDB" id="A0A1M7G028"/>
<dbReference type="Proteomes" id="UP000184420">
    <property type="component" value="Unassembled WGS sequence"/>
</dbReference>
<keyword evidence="1" id="KW-1133">Transmembrane helix</keyword>
<organism evidence="2 3">
    <name type="scientific">Chitinophaga jiangningensis</name>
    <dbReference type="NCBI Taxonomy" id="1419482"/>
    <lineage>
        <taxon>Bacteria</taxon>
        <taxon>Pseudomonadati</taxon>
        <taxon>Bacteroidota</taxon>
        <taxon>Chitinophagia</taxon>
        <taxon>Chitinophagales</taxon>
        <taxon>Chitinophagaceae</taxon>
        <taxon>Chitinophaga</taxon>
    </lineage>
</organism>
<keyword evidence="1" id="KW-0472">Membrane</keyword>
<evidence type="ECO:0008006" key="4">
    <source>
        <dbReference type="Google" id="ProtNLM"/>
    </source>
</evidence>
<feature type="transmembrane region" description="Helical" evidence="1">
    <location>
        <begin position="122"/>
        <end position="139"/>
    </location>
</feature>
<keyword evidence="3" id="KW-1185">Reference proteome</keyword>
<feature type="transmembrane region" description="Helical" evidence="1">
    <location>
        <begin position="28"/>
        <end position="51"/>
    </location>
</feature>
<dbReference type="RefSeq" id="WP_073083492.1">
    <property type="nucleotide sequence ID" value="NZ_FRBL01000006.1"/>
</dbReference>
<keyword evidence="1" id="KW-0812">Transmembrane</keyword>
<evidence type="ECO:0000313" key="3">
    <source>
        <dbReference type="Proteomes" id="UP000184420"/>
    </source>
</evidence>
<dbReference type="OrthoDB" id="636847at2"/>
<feature type="transmembrane region" description="Helical" evidence="1">
    <location>
        <begin position="440"/>
        <end position="462"/>
    </location>
</feature>
<name>A0A1M7G028_9BACT</name>
<feature type="transmembrane region" description="Helical" evidence="1">
    <location>
        <begin position="171"/>
        <end position="192"/>
    </location>
</feature>